<proteinExistence type="predicted"/>
<gene>
    <name evidence="1" type="ORF">OIU79_016829</name>
</gene>
<evidence type="ECO:0000313" key="2">
    <source>
        <dbReference type="Proteomes" id="UP001151532"/>
    </source>
</evidence>
<dbReference type="Proteomes" id="UP001151532">
    <property type="component" value="Chromosome 2"/>
</dbReference>
<reference evidence="1" key="2">
    <citation type="journal article" date="2023" name="Int. J. Mol. Sci.">
        <title>De Novo Assembly and Annotation of 11 Diverse Shrub Willow (Salix) Genomes Reveals Novel Gene Organization in Sex-Linked Regions.</title>
        <authorList>
            <person name="Hyden B."/>
            <person name="Feng K."/>
            <person name="Yates T.B."/>
            <person name="Jawdy S."/>
            <person name="Cereghino C."/>
            <person name="Smart L.B."/>
            <person name="Muchero W."/>
        </authorList>
    </citation>
    <scope>NUCLEOTIDE SEQUENCE</scope>
    <source>
        <tissue evidence="1">Shoot tip</tissue>
    </source>
</reference>
<dbReference type="InterPro" id="IPR011032">
    <property type="entry name" value="GroES-like_sf"/>
</dbReference>
<sequence length="70" mass="8483">MLVDKYMKKEIKVDEYITHNLTLPEMNKAFDLLHEGSCLRECDVLCCHLLFFPVEWERKENPFRRQLLLV</sequence>
<comment type="caution">
    <text evidence="1">The sequence shown here is derived from an EMBL/GenBank/DDBJ whole genome shotgun (WGS) entry which is preliminary data.</text>
</comment>
<keyword evidence="2" id="KW-1185">Reference proteome</keyword>
<reference evidence="1" key="1">
    <citation type="submission" date="2022-11" db="EMBL/GenBank/DDBJ databases">
        <authorList>
            <person name="Hyden B.L."/>
            <person name="Feng K."/>
            <person name="Yates T."/>
            <person name="Jawdy S."/>
            <person name="Smart L.B."/>
            <person name="Muchero W."/>
        </authorList>
    </citation>
    <scope>NUCLEOTIDE SEQUENCE</scope>
    <source>
        <tissue evidence="1">Shoot tip</tissue>
    </source>
</reference>
<evidence type="ECO:0000313" key="1">
    <source>
        <dbReference type="EMBL" id="KAJ6687174.1"/>
    </source>
</evidence>
<organism evidence="1 2">
    <name type="scientific">Salix purpurea</name>
    <name type="common">Purple osier willow</name>
    <dbReference type="NCBI Taxonomy" id="77065"/>
    <lineage>
        <taxon>Eukaryota</taxon>
        <taxon>Viridiplantae</taxon>
        <taxon>Streptophyta</taxon>
        <taxon>Embryophyta</taxon>
        <taxon>Tracheophyta</taxon>
        <taxon>Spermatophyta</taxon>
        <taxon>Magnoliopsida</taxon>
        <taxon>eudicotyledons</taxon>
        <taxon>Gunneridae</taxon>
        <taxon>Pentapetalae</taxon>
        <taxon>rosids</taxon>
        <taxon>fabids</taxon>
        <taxon>Malpighiales</taxon>
        <taxon>Salicaceae</taxon>
        <taxon>Saliceae</taxon>
        <taxon>Salix</taxon>
    </lineage>
</organism>
<dbReference type="OrthoDB" id="417550at2759"/>
<name>A0A9Q0PFK8_SALPP</name>
<dbReference type="AlphaFoldDB" id="A0A9Q0PFK8"/>
<protein>
    <submittedName>
        <fullName evidence="1">Alcohol dehydrogenase</fullName>
    </submittedName>
</protein>
<dbReference type="EMBL" id="JAPFFK010000019">
    <property type="protein sequence ID" value="KAJ6687174.1"/>
    <property type="molecule type" value="Genomic_DNA"/>
</dbReference>
<dbReference type="Gene3D" id="3.90.180.10">
    <property type="entry name" value="Medium-chain alcohol dehydrogenases, catalytic domain"/>
    <property type="match status" value="1"/>
</dbReference>
<accession>A0A9Q0PFK8</accession>
<dbReference type="SUPFAM" id="SSF50129">
    <property type="entry name" value="GroES-like"/>
    <property type="match status" value="1"/>
</dbReference>